<dbReference type="AlphaFoldDB" id="A0AAW1UZB9"/>
<comment type="caution">
    <text evidence="1">The sequence shown here is derived from an EMBL/GenBank/DDBJ whole genome shotgun (WGS) entry which is preliminary data.</text>
</comment>
<evidence type="ECO:0000313" key="2">
    <source>
        <dbReference type="Proteomes" id="UP001431783"/>
    </source>
</evidence>
<accession>A0AAW1UZB9</accession>
<dbReference type="AntiFam" id="ANF00010">
    <property type="entry name" value="tRNA translation"/>
</dbReference>
<keyword evidence="2" id="KW-1185">Reference proteome</keyword>
<proteinExistence type="predicted"/>
<gene>
    <name evidence="1" type="ORF">WA026_013722</name>
</gene>
<protein>
    <submittedName>
        <fullName evidence="1">Uncharacterized protein</fullName>
    </submittedName>
</protein>
<feature type="non-terminal residue" evidence="1">
    <location>
        <position position="55"/>
    </location>
</feature>
<reference evidence="1 2" key="1">
    <citation type="submission" date="2023-03" db="EMBL/GenBank/DDBJ databases">
        <title>Genome insight into feeding habits of ladybird beetles.</title>
        <authorList>
            <person name="Li H.-S."/>
            <person name="Huang Y.-H."/>
            <person name="Pang H."/>
        </authorList>
    </citation>
    <scope>NUCLEOTIDE SEQUENCE [LARGE SCALE GENOMIC DNA]</scope>
    <source>
        <strain evidence="1">SYSU_2023b</strain>
        <tissue evidence="1">Whole body</tissue>
    </source>
</reference>
<dbReference type="Proteomes" id="UP001431783">
    <property type="component" value="Unassembled WGS sequence"/>
</dbReference>
<organism evidence="1 2">
    <name type="scientific">Henosepilachna vigintioctopunctata</name>
    <dbReference type="NCBI Taxonomy" id="420089"/>
    <lineage>
        <taxon>Eukaryota</taxon>
        <taxon>Metazoa</taxon>
        <taxon>Ecdysozoa</taxon>
        <taxon>Arthropoda</taxon>
        <taxon>Hexapoda</taxon>
        <taxon>Insecta</taxon>
        <taxon>Pterygota</taxon>
        <taxon>Neoptera</taxon>
        <taxon>Endopterygota</taxon>
        <taxon>Coleoptera</taxon>
        <taxon>Polyphaga</taxon>
        <taxon>Cucujiformia</taxon>
        <taxon>Coccinelloidea</taxon>
        <taxon>Coccinellidae</taxon>
        <taxon>Epilachninae</taxon>
        <taxon>Epilachnini</taxon>
        <taxon>Henosepilachna</taxon>
    </lineage>
</organism>
<evidence type="ECO:0000313" key="1">
    <source>
        <dbReference type="EMBL" id="KAK9885843.1"/>
    </source>
</evidence>
<sequence>MVVKAAIWNKNDDIKSFNIVPVAQRIARWTSNPKVVGSIPARDAVNYFDLHYTFP</sequence>
<dbReference type="EMBL" id="JARQZJ010000097">
    <property type="protein sequence ID" value="KAK9885843.1"/>
    <property type="molecule type" value="Genomic_DNA"/>
</dbReference>
<name>A0AAW1UZB9_9CUCU</name>